<protein>
    <submittedName>
        <fullName evidence="1">Uncharacterized protein</fullName>
    </submittedName>
</protein>
<feature type="non-terminal residue" evidence="1">
    <location>
        <position position="1"/>
    </location>
</feature>
<gene>
    <name evidence="1" type="ORF">GPM918_LOCUS45635</name>
    <name evidence="2" type="ORF">SRO942_LOCUS48315</name>
</gene>
<reference evidence="1" key="1">
    <citation type="submission" date="2021-02" db="EMBL/GenBank/DDBJ databases">
        <authorList>
            <person name="Nowell W R."/>
        </authorList>
    </citation>
    <scope>NUCLEOTIDE SEQUENCE</scope>
</reference>
<dbReference type="EMBL" id="CAJNOQ010052460">
    <property type="protein sequence ID" value="CAF1653291.1"/>
    <property type="molecule type" value="Genomic_DNA"/>
</dbReference>
<evidence type="ECO:0000313" key="2">
    <source>
        <dbReference type="EMBL" id="CAF4585963.1"/>
    </source>
</evidence>
<comment type="caution">
    <text evidence="1">The sequence shown here is derived from an EMBL/GenBank/DDBJ whole genome shotgun (WGS) entry which is preliminary data.</text>
</comment>
<dbReference type="Proteomes" id="UP000663829">
    <property type="component" value="Unassembled WGS sequence"/>
</dbReference>
<keyword evidence="3" id="KW-1185">Reference proteome</keyword>
<dbReference type="OrthoDB" id="410397at2759"/>
<accession>A0A816ESC0</accession>
<evidence type="ECO:0000313" key="3">
    <source>
        <dbReference type="Proteomes" id="UP000663829"/>
    </source>
</evidence>
<dbReference type="AlphaFoldDB" id="A0A816ESC0"/>
<dbReference type="Proteomes" id="UP000681722">
    <property type="component" value="Unassembled WGS sequence"/>
</dbReference>
<name>A0A816ESC0_9BILA</name>
<evidence type="ECO:0000313" key="1">
    <source>
        <dbReference type="EMBL" id="CAF1653291.1"/>
    </source>
</evidence>
<organism evidence="1 3">
    <name type="scientific">Didymodactylos carnosus</name>
    <dbReference type="NCBI Taxonomy" id="1234261"/>
    <lineage>
        <taxon>Eukaryota</taxon>
        <taxon>Metazoa</taxon>
        <taxon>Spiralia</taxon>
        <taxon>Gnathifera</taxon>
        <taxon>Rotifera</taxon>
        <taxon>Eurotatoria</taxon>
        <taxon>Bdelloidea</taxon>
        <taxon>Philodinida</taxon>
        <taxon>Philodinidae</taxon>
        <taxon>Didymodactylos</taxon>
    </lineage>
</organism>
<proteinExistence type="predicted"/>
<dbReference type="EMBL" id="CAJOBC010123806">
    <property type="protein sequence ID" value="CAF4585963.1"/>
    <property type="molecule type" value="Genomic_DNA"/>
</dbReference>
<sequence length="161" mass="19153">MPGVHRQNMTIDHKLFNHTQYNLLLHRLLYYAKRRLTTTKLVEYILTTIKYPYKDPLKNHSILYISHPDSDFQKDYILHGFTLIFERDVHVYEPAHYLYEYPVNKQWSAGETLNLVAGKYNCSQIVLIDGEDEQRDVRRSEYAQSGTYFLREVPDDCNAFT</sequence>